<evidence type="ECO:0000256" key="1">
    <source>
        <dbReference type="SAM" id="Coils"/>
    </source>
</evidence>
<evidence type="ECO:0000313" key="3">
    <source>
        <dbReference type="Proteomes" id="UP000825729"/>
    </source>
</evidence>
<dbReference type="AlphaFoldDB" id="A0AAV7ELR4"/>
<accession>A0AAV7ELR4</accession>
<keyword evidence="1" id="KW-0175">Coiled coil</keyword>
<evidence type="ECO:0000313" key="2">
    <source>
        <dbReference type="EMBL" id="KAG9449334.1"/>
    </source>
</evidence>
<comment type="caution">
    <text evidence="2">The sequence shown here is derived from an EMBL/GenBank/DDBJ whole genome shotgun (WGS) entry which is preliminary data.</text>
</comment>
<name>A0AAV7ELR4_ARIFI</name>
<dbReference type="EMBL" id="JAINDJ010000004">
    <property type="protein sequence ID" value="KAG9449334.1"/>
    <property type="molecule type" value="Genomic_DNA"/>
</dbReference>
<proteinExistence type="predicted"/>
<gene>
    <name evidence="2" type="ORF">H6P81_009299</name>
</gene>
<organism evidence="2 3">
    <name type="scientific">Aristolochia fimbriata</name>
    <name type="common">White veined hardy Dutchman's pipe vine</name>
    <dbReference type="NCBI Taxonomy" id="158543"/>
    <lineage>
        <taxon>Eukaryota</taxon>
        <taxon>Viridiplantae</taxon>
        <taxon>Streptophyta</taxon>
        <taxon>Embryophyta</taxon>
        <taxon>Tracheophyta</taxon>
        <taxon>Spermatophyta</taxon>
        <taxon>Magnoliopsida</taxon>
        <taxon>Magnoliidae</taxon>
        <taxon>Piperales</taxon>
        <taxon>Aristolochiaceae</taxon>
        <taxon>Aristolochia</taxon>
    </lineage>
</organism>
<dbReference type="Proteomes" id="UP000825729">
    <property type="component" value="Unassembled WGS sequence"/>
</dbReference>
<sequence>MSYILEKKKSFVASWSDDSSVSEDGECNYVAFTASVQQNIISPAREKTHRTTIVPDDEKMVRKNCEDDIGTVENIIKPWGGVLESTKVLREQVGALEREKVALRQKLGEKEAEARKTESEERLLKEQINVLDEENHKLKREVVEKEERILRVEEELKKTKEIWLKFDKGKQQLDNILTQEKRESNKHGLGYCGASSLCNQLHSDSA</sequence>
<keyword evidence="3" id="KW-1185">Reference proteome</keyword>
<protein>
    <submittedName>
        <fullName evidence="2">Uncharacterized protein</fullName>
    </submittedName>
</protein>
<feature type="coiled-coil region" evidence="1">
    <location>
        <begin position="86"/>
        <end position="162"/>
    </location>
</feature>
<reference evidence="2 3" key="1">
    <citation type="submission" date="2021-07" db="EMBL/GenBank/DDBJ databases">
        <title>The Aristolochia fimbriata genome: insights into angiosperm evolution, floral development and chemical biosynthesis.</title>
        <authorList>
            <person name="Jiao Y."/>
        </authorList>
    </citation>
    <scope>NUCLEOTIDE SEQUENCE [LARGE SCALE GENOMIC DNA]</scope>
    <source>
        <strain evidence="2">IBCAS-2021</strain>
        <tissue evidence="2">Leaf</tissue>
    </source>
</reference>